<evidence type="ECO:0000259" key="5">
    <source>
        <dbReference type="PROSITE" id="PS51935"/>
    </source>
</evidence>
<proteinExistence type="inferred from homology"/>
<dbReference type="Gene3D" id="3.90.1720.10">
    <property type="entry name" value="endopeptidase domain like (from Nostoc punctiforme)"/>
    <property type="match status" value="1"/>
</dbReference>
<organism evidence="6 7">
    <name type="scientific">Halanaerobium saccharolyticum</name>
    <dbReference type="NCBI Taxonomy" id="43595"/>
    <lineage>
        <taxon>Bacteria</taxon>
        <taxon>Bacillati</taxon>
        <taxon>Bacillota</taxon>
        <taxon>Clostridia</taxon>
        <taxon>Halanaerobiales</taxon>
        <taxon>Halanaerobiaceae</taxon>
        <taxon>Halanaerobium</taxon>
    </lineage>
</organism>
<dbReference type="PIRSF" id="PIRSF019015">
    <property type="entry name" value="P60_peptidase_YkfC"/>
    <property type="match status" value="1"/>
</dbReference>
<dbReference type="AlphaFoldDB" id="A0A4R7ZBH3"/>
<accession>A0A4R7ZBH3</accession>
<dbReference type="PROSITE" id="PS51935">
    <property type="entry name" value="NLPC_P60"/>
    <property type="match status" value="1"/>
</dbReference>
<dbReference type="Pfam" id="PF00877">
    <property type="entry name" value="NLPC_P60"/>
    <property type="match status" value="1"/>
</dbReference>
<gene>
    <name evidence="6" type="ORF">C8C77_101148</name>
</gene>
<dbReference type="GO" id="GO:0006508">
    <property type="term" value="P:proteolysis"/>
    <property type="evidence" value="ECO:0007669"/>
    <property type="project" value="UniProtKB-KW"/>
</dbReference>
<dbReference type="OrthoDB" id="9808890at2"/>
<dbReference type="InterPro" id="IPR027017">
    <property type="entry name" value="P60_peptidase_YkfC"/>
</dbReference>
<evidence type="ECO:0000256" key="4">
    <source>
        <dbReference type="ARBA" id="ARBA00022807"/>
    </source>
</evidence>
<dbReference type="GO" id="GO:0008234">
    <property type="term" value="F:cysteine-type peptidase activity"/>
    <property type="evidence" value="ECO:0007669"/>
    <property type="project" value="UniProtKB-KW"/>
</dbReference>
<dbReference type="SUPFAM" id="SSF54001">
    <property type="entry name" value="Cysteine proteinases"/>
    <property type="match status" value="1"/>
</dbReference>
<comment type="caution">
    <text evidence="6">The sequence shown here is derived from an EMBL/GenBank/DDBJ whole genome shotgun (WGS) entry which is preliminary data.</text>
</comment>
<name>A0A4R7ZBH3_9FIRM</name>
<evidence type="ECO:0000256" key="2">
    <source>
        <dbReference type="ARBA" id="ARBA00022670"/>
    </source>
</evidence>
<comment type="similarity">
    <text evidence="1">Belongs to the peptidase C40 family.</text>
</comment>
<dbReference type="EMBL" id="SODA01000001">
    <property type="protein sequence ID" value="TDW07676.1"/>
    <property type="molecule type" value="Genomic_DNA"/>
</dbReference>
<reference evidence="6 7" key="1">
    <citation type="submission" date="2019-03" db="EMBL/GenBank/DDBJ databases">
        <title>Subsurface microbial communities from deep shales in Ohio and West Virginia, USA.</title>
        <authorList>
            <person name="Wrighton K."/>
        </authorList>
    </citation>
    <scope>NUCLEOTIDE SEQUENCE [LARGE SCALE GENOMIC DNA]</scope>
    <source>
        <strain evidence="6 7">MSL9.2</strain>
    </source>
</reference>
<dbReference type="InterPro" id="IPR038765">
    <property type="entry name" value="Papain-like_cys_pep_sf"/>
</dbReference>
<evidence type="ECO:0000313" key="7">
    <source>
        <dbReference type="Proteomes" id="UP000294697"/>
    </source>
</evidence>
<protein>
    <submittedName>
        <fullName evidence="6">SH3 domain containing protein</fullName>
    </submittedName>
</protein>
<dbReference type="InterPro" id="IPR000064">
    <property type="entry name" value="NLP_P60_dom"/>
</dbReference>
<keyword evidence="3" id="KW-0378">Hydrolase</keyword>
<sequence length="456" mass="52710">MGKTEFIKLAPAVKKEMLNYKYWLENDSAAELMSAAAIKRFNQLAFKRAKALEKEEYYCNLKKFPEYLSTEEIYEKISFCSETNKLLNSDYYNLELKKLSRAKKTEIIKGLNLEKLQKNKSSSQKISAGVLIKRSNLRAYPAADSCITNVNSPEQDSFQLTALSLGTPVLILHKSINQKWSFIQAKLFQGWIKTEDIAFAESRTQAISYQETNDFLMVTGSWVETESYYCSNKSERRVFQMGDRIALLNDFWLNNPVYKEREELKDAEAAYHIVLPAKDNNSRLYFRREIIAFSRDLNHGFLTYSRKNLIRQAFKMLGERYGWGGIWQRRDCSRFVMDIYRTVGIELPRDTGFPQEKIAAGTDFKLSGSTKERKKIMAELEAGDPLYLEGHVMIYLGRRGKKDYVIHAAAGYGKLKNDKLQSVEARGVFIMELEQLFKNGAQTYLESLKLGRKFLL</sequence>
<dbReference type="InterPro" id="IPR039439">
    <property type="entry name" value="SH3b1_dom"/>
</dbReference>
<evidence type="ECO:0000313" key="6">
    <source>
        <dbReference type="EMBL" id="TDW07676.1"/>
    </source>
</evidence>
<keyword evidence="4" id="KW-0788">Thiol protease</keyword>
<evidence type="ECO:0000256" key="3">
    <source>
        <dbReference type="ARBA" id="ARBA00022801"/>
    </source>
</evidence>
<dbReference type="Proteomes" id="UP000294697">
    <property type="component" value="Unassembled WGS sequence"/>
</dbReference>
<dbReference type="RefSeq" id="WP_111571065.1">
    <property type="nucleotide sequence ID" value="NZ_QLME01000002.1"/>
</dbReference>
<evidence type="ECO:0000256" key="1">
    <source>
        <dbReference type="ARBA" id="ARBA00007074"/>
    </source>
</evidence>
<feature type="domain" description="NlpC/P60" evidence="5">
    <location>
        <begin position="303"/>
        <end position="432"/>
    </location>
</feature>
<dbReference type="Pfam" id="PF12913">
    <property type="entry name" value="SH3_6"/>
    <property type="match status" value="1"/>
</dbReference>
<keyword evidence="2" id="KW-0645">Protease</keyword>